<evidence type="ECO:0000256" key="1">
    <source>
        <dbReference type="SAM" id="MobiDB-lite"/>
    </source>
</evidence>
<name>A0ABQ9I547_9NEOP</name>
<feature type="compositionally biased region" description="Polar residues" evidence="1">
    <location>
        <begin position="567"/>
        <end position="582"/>
    </location>
</feature>
<sequence>MLASEGERVIKSRGFGDFVRHPGAARDDYSDLRECVASASLCAVKSGTEDCMLPVNLRNSQRVKDKLNFIRVYHRVSLLLDHRLLETRPNRLSTNKEAVGKTRTESLAAWSVVKLEQRPTKAKSYWPWLHRPRLLYCVVYYWLAVGQWSRALTVHQVSLQRWTILQSIVPIFRVITRCTAKFSSKCQLFYVSRILNLATNKLKSPDLMKKSSSSQRVIQGVPGSCNGSFHAVTMRFSLSLPPPPPSSYPIHVVLLMVVSAEKTSGMLGYAEWLLSDSRAHSTPLSLIWSVSRGCKERDGSVSTALSRWKQVYVCSRWLFMSEVGGWGRYLTPLSYVSQLSAFQLQITSRVRNYISAEGYFSEVSPVAEALRSNSPTCQPYSSLLETRSRRFLFRWSLLSLLVFYRSELSYSFSHQLLSSDASHTYSIVRPDHLEGPAAHAAKITIVSALFLYQIRGHRPIARVFTQNNPFLSAAAIIQLLSFTSTRSRGMRSSEHSPISTTAATPVLLVSVLELIVVLLVRYHTVHYPVPYSVHYWPAVSECRAEPVLTQSNDKIDFKRGPRWRNGFTRSPPTKANRIQSPAGSPDFRMWESCRMMPLVRGLSRGISRFPRPPHSGAAPYSPRSPSLAPKTSLLRAAQISSLARLQTHDKIDVKHVYTEVDFAIGSQFIEHALVDSEPIADLQGNNSMACGIYSSHYILESQVFVHWLLPHRVASVTSHLAVWHSLLVSSQVCHWLRVVQGVSNELRSNCKVNFSVHWTGVSQKGLGIRERFTLRLPPAGTAVAERIDYSPPPQGEPGSIPGGVTGFSHVGIVPDDAVGRRVFSGISRFPRPFVPAPLHIHSNQSHLLSRHRSDVVVLERLVQVCLLDVDVTQLRSSMEPAGCYKHMCLTHSNPDPVRLCGRRALYPLSHLGPLRKLRTPAKPEGSLAKTPGDSPWRTDETRSHHKCRGGDAPEKKRTLYTRGIMWQTCDVLVTSRFFPRGARVFLDTHS</sequence>
<evidence type="ECO:0000313" key="3">
    <source>
        <dbReference type="Proteomes" id="UP001159363"/>
    </source>
</evidence>
<comment type="caution">
    <text evidence="2">The sequence shown here is derived from an EMBL/GenBank/DDBJ whole genome shotgun (WGS) entry which is preliminary data.</text>
</comment>
<dbReference type="EMBL" id="JARBHB010000002">
    <property type="protein sequence ID" value="KAJ8891622.1"/>
    <property type="molecule type" value="Genomic_DNA"/>
</dbReference>
<protein>
    <submittedName>
        <fullName evidence="2">Uncharacterized protein</fullName>
    </submittedName>
</protein>
<keyword evidence="3" id="KW-1185">Reference proteome</keyword>
<dbReference type="Proteomes" id="UP001159363">
    <property type="component" value="Chromosome 2"/>
</dbReference>
<accession>A0ABQ9I547</accession>
<feature type="region of interest" description="Disordered" evidence="1">
    <location>
        <begin position="917"/>
        <end position="954"/>
    </location>
</feature>
<gene>
    <name evidence="2" type="ORF">PR048_004150</name>
</gene>
<reference evidence="2 3" key="1">
    <citation type="submission" date="2023-02" db="EMBL/GenBank/DDBJ databases">
        <title>LHISI_Scaffold_Assembly.</title>
        <authorList>
            <person name="Stuart O.P."/>
            <person name="Cleave R."/>
            <person name="Magrath M.J.L."/>
            <person name="Mikheyev A.S."/>
        </authorList>
    </citation>
    <scope>NUCLEOTIDE SEQUENCE [LARGE SCALE GENOMIC DNA]</scope>
    <source>
        <strain evidence="2">Daus_M_001</strain>
        <tissue evidence="2">Leg muscle</tissue>
    </source>
</reference>
<evidence type="ECO:0000313" key="2">
    <source>
        <dbReference type="EMBL" id="KAJ8891622.1"/>
    </source>
</evidence>
<proteinExistence type="predicted"/>
<feature type="compositionally biased region" description="Basic and acidic residues" evidence="1">
    <location>
        <begin position="936"/>
        <end position="954"/>
    </location>
</feature>
<organism evidence="2 3">
    <name type="scientific">Dryococelus australis</name>
    <dbReference type="NCBI Taxonomy" id="614101"/>
    <lineage>
        <taxon>Eukaryota</taxon>
        <taxon>Metazoa</taxon>
        <taxon>Ecdysozoa</taxon>
        <taxon>Arthropoda</taxon>
        <taxon>Hexapoda</taxon>
        <taxon>Insecta</taxon>
        <taxon>Pterygota</taxon>
        <taxon>Neoptera</taxon>
        <taxon>Polyneoptera</taxon>
        <taxon>Phasmatodea</taxon>
        <taxon>Verophasmatodea</taxon>
        <taxon>Anareolatae</taxon>
        <taxon>Phasmatidae</taxon>
        <taxon>Eurycanthinae</taxon>
        <taxon>Dryococelus</taxon>
    </lineage>
</organism>
<feature type="region of interest" description="Disordered" evidence="1">
    <location>
        <begin position="559"/>
        <end position="582"/>
    </location>
</feature>